<dbReference type="AlphaFoldDB" id="A0A8B8LJW6"/>
<dbReference type="PANTHER" id="PTHR36316:SF1">
    <property type="entry name" value="OS06G0213900 PROTEIN"/>
    <property type="match status" value="1"/>
</dbReference>
<accession>A0A8B8LJW6</accession>
<protein>
    <submittedName>
        <fullName evidence="2">Uncharacterized protein LOC113865749</fullName>
    </submittedName>
</protein>
<dbReference type="GeneID" id="113865749"/>
<organism evidence="1 2">
    <name type="scientific">Abrus precatorius</name>
    <name type="common">Indian licorice</name>
    <name type="synonym">Glycine abrus</name>
    <dbReference type="NCBI Taxonomy" id="3816"/>
    <lineage>
        <taxon>Eukaryota</taxon>
        <taxon>Viridiplantae</taxon>
        <taxon>Streptophyta</taxon>
        <taxon>Embryophyta</taxon>
        <taxon>Tracheophyta</taxon>
        <taxon>Spermatophyta</taxon>
        <taxon>Magnoliopsida</taxon>
        <taxon>eudicotyledons</taxon>
        <taxon>Gunneridae</taxon>
        <taxon>Pentapetalae</taxon>
        <taxon>rosids</taxon>
        <taxon>fabids</taxon>
        <taxon>Fabales</taxon>
        <taxon>Fabaceae</taxon>
        <taxon>Papilionoideae</taxon>
        <taxon>50 kb inversion clade</taxon>
        <taxon>NPAAA clade</taxon>
        <taxon>indigoferoid/millettioid clade</taxon>
        <taxon>Abreae</taxon>
        <taxon>Abrus</taxon>
    </lineage>
</organism>
<name>A0A8B8LJW6_ABRPR</name>
<sequence length="104" mass="11727">MPMASSSSTPNSKKVLGFMANAMKQKHSFIQLFAMTGIMLLSMRSLGQKYRIHGLEEDIHALRLEHGSLVDRVKHIKSDLLREASHDPTGLFAARLRALFSQQY</sequence>
<reference evidence="1" key="1">
    <citation type="journal article" date="2019" name="Toxins">
        <title>Detection of Abrin-Like and Prepropulchellin-Like Toxin Genes and Transcripts Using Whole Genome Sequencing and Full-Length Transcript Sequencing of Abrus precatorius.</title>
        <authorList>
            <person name="Hovde B.T."/>
            <person name="Daligault H.E."/>
            <person name="Hanschen E.R."/>
            <person name="Kunde Y.A."/>
            <person name="Johnson M.B."/>
            <person name="Starkenburg S.R."/>
            <person name="Johnson S.L."/>
        </authorList>
    </citation>
    <scope>NUCLEOTIDE SEQUENCE [LARGE SCALE GENOMIC DNA]</scope>
</reference>
<evidence type="ECO:0000313" key="1">
    <source>
        <dbReference type="Proteomes" id="UP000694853"/>
    </source>
</evidence>
<dbReference type="Proteomes" id="UP000694853">
    <property type="component" value="Unplaced"/>
</dbReference>
<dbReference type="OrthoDB" id="1873983at2759"/>
<dbReference type="RefSeq" id="XP_027356287.1">
    <property type="nucleotide sequence ID" value="XM_027500486.1"/>
</dbReference>
<reference evidence="2" key="2">
    <citation type="submission" date="2025-08" db="UniProtKB">
        <authorList>
            <consortium name="RefSeq"/>
        </authorList>
    </citation>
    <scope>IDENTIFICATION</scope>
    <source>
        <tissue evidence="2">Young leaves</tissue>
    </source>
</reference>
<evidence type="ECO:0000313" key="2">
    <source>
        <dbReference type="RefSeq" id="XP_027356287.1"/>
    </source>
</evidence>
<dbReference type="KEGG" id="aprc:113865749"/>
<keyword evidence="1" id="KW-1185">Reference proteome</keyword>
<gene>
    <name evidence="2" type="primary">LOC113865749</name>
</gene>
<proteinExistence type="predicted"/>
<dbReference type="PANTHER" id="PTHR36316">
    <property type="entry name" value="OS06G0213900 PROTEIN"/>
    <property type="match status" value="1"/>
</dbReference>